<comment type="caution">
    <text evidence="1">The sequence shown here is derived from an EMBL/GenBank/DDBJ whole genome shotgun (WGS) entry which is preliminary data.</text>
</comment>
<accession>A0A8T2U5M1</accession>
<dbReference type="Proteomes" id="UP000825935">
    <property type="component" value="Chromosome 8"/>
</dbReference>
<organism evidence="1 2">
    <name type="scientific">Ceratopteris richardii</name>
    <name type="common">Triangle waterfern</name>
    <dbReference type="NCBI Taxonomy" id="49495"/>
    <lineage>
        <taxon>Eukaryota</taxon>
        <taxon>Viridiplantae</taxon>
        <taxon>Streptophyta</taxon>
        <taxon>Embryophyta</taxon>
        <taxon>Tracheophyta</taxon>
        <taxon>Polypodiopsida</taxon>
        <taxon>Polypodiidae</taxon>
        <taxon>Polypodiales</taxon>
        <taxon>Pteridineae</taxon>
        <taxon>Pteridaceae</taxon>
        <taxon>Parkerioideae</taxon>
        <taxon>Ceratopteris</taxon>
    </lineage>
</organism>
<gene>
    <name evidence="1" type="ORF">KP509_08G053400</name>
</gene>
<name>A0A8T2U5M1_CERRI</name>
<reference evidence="1" key="1">
    <citation type="submission" date="2021-08" db="EMBL/GenBank/DDBJ databases">
        <title>WGS assembly of Ceratopteris richardii.</title>
        <authorList>
            <person name="Marchant D.B."/>
            <person name="Chen G."/>
            <person name="Jenkins J."/>
            <person name="Shu S."/>
            <person name="Leebens-Mack J."/>
            <person name="Grimwood J."/>
            <person name="Schmutz J."/>
            <person name="Soltis P."/>
            <person name="Soltis D."/>
            <person name="Chen Z.-H."/>
        </authorList>
    </citation>
    <scope>NUCLEOTIDE SEQUENCE</scope>
    <source>
        <strain evidence="1">Whitten #5841</strain>
        <tissue evidence="1">Leaf</tissue>
    </source>
</reference>
<protein>
    <submittedName>
        <fullName evidence="1">Uncharacterized protein</fullName>
    </submittedName>
</protein>
<evidence type="ECO:0000313" key="1">
    <source>
        <dbReference type="EMBL" id="KAH7431521.1"/>
    </source>
</evidence>
<sequence>MSSLLHVSACYSQGRSWCYFSLGLSFALLYHLLSLSRWSVCSNYLVDLLSSRPGGYGSLSLSLPIPQESLVHFIRVVYLLSSPRVSSVLDHAPPSHSSFTMAMVKLSFWALL</sequence>
<proteinExistence type="predicted"/>
<dbReference type="EMBL" id="CM035413">
    <property type="protein sequence ID" value="KAH7431521.1"/>
    <property type="molecule type" value="Genomic_DNA"/>
</dbReference>
<dbReference type="AlphaFoldDB" id="A0A8T2U5M1"/>
<keyword evidence="2" id="KW-1185">Reference proteome</keyword>
<evidence type="ECO:0000313" key="2">
    <source>
        <dbReference type="Proteomes" id="UP000825935"/>
    </source>
</evidence>